<comment type="caution">
    <text evidence="1">The sequence shown here is derived from an EMBL/GenBank/DDBJ whole genome shotgun (WGS) entry which is preliminary data.</text>
</comment>
<evidence type="ECO:0000313" key="1">
    <source>
        <dbReference type="EMBL" id="KAJ7984481.1"/>
    </source>
</evidence>
<accession>A0ACC2EZG8</accession>
<reference evidence="1" key="1">
    <citation type="submission" date="2021-05" db="EMBL/GenBank/DDBJ databases">
        <authorList>
            <person name="Pan Q."/>
            <person name="Jouanno E."/>
            <person name="Zahm M."/>
            <person name="Klopp C."/>
            <person name="Cabau C."/>
            <person name="Louis A."/>
            <person name="Berthelot C."/>
            <person name="Parey E."/>
            <person name="Roest Crollius H."/>
            <person name="Montfort J."/>
            <person name="Robinson-Rechavi M."/>
            <person name="Bouchez O."/>
            <person name="Lampietro C."/>
            <person name="Lopez Roques C."/>
            <person name="Donnadieu C."/>
            <person name="Postlethwait J."/>
            <person name="Bobe J."/>
            <person name="Dillon D."/>
            <person name="Chandos A."/>
            <person name="von Hippel F."/>
            <person name="Guiguen Y."/>
        </authorList>
    </citation>
    <scope>NUCLEOTIDE SEQUENCE</scope>
    <source>
        <strain evidence="1">YG-Jan2019</strain>
    </source>
</reference>
<name>A0ACC2EZG8_DALPE</name>
<keyword evidence="2" id="KW-1185">Reference proteome</keyword>
<sequence>MDSAPSPFSRAERTFWTVWTYITEVVGEETELVKGQDIFATEQAFELQMVCDNKKGSVSNDEIIVAPNEQRVGCKIKSEKTVFEEKQEVVPDDGVNKTEYGRSSEIENNVFEPGMKKDTEEVIEKLTGWISICDREKHVDVEGHNIGGTSTSKEENAIYTEVGSTLTSMVEVVENNTEETRGGEKFPCEEPVADQEPKKHVACEGIREEILECNNGNDLQEYTVPEILEVEGEKLVNAALSPEHTERDNKEIIKYHETYLKSESSQLSELIEGREEAQTGEGIFEVEEVEAASETVIEDYTVTEDAKSLGDMERTESQLLSEPKTNILKDLEITEAESFKPSDIEVRLLEEETEISSSGETLRTETGLSREIEHVKVQCGEGWIEPNTARPTFECVKETHVQIPEVKTDLKPEEDSDETVAGLVKEPLETDPEVDTSVVRTQQELYTELLVEFASGNTLETQSWSLKEREAEMQSLRTTTVPSEKTVTAEANKVDALHIVAELLKGKVHLETIVTETETGTTNETDREKLGVRRETSASGDESGTVDTEAGILRESAVESELAEELSEAETGVQKDKEQMIELEPSEETNIKEFVESEVKDLVEMGVGSVETVELLPKEVWPKIDQAKETQQDILKPTEDVVDTETQEEILKTTEDEAGEPEETEVGWLKTDAEVPEENRGDDVIEGTESVYRNITDQFDASALDFTAQKARIALKNPQVRPPSDPRTLLNMPSLTPSPPKPMVHLPVRGLMGIPTGGIGIKLPGLGVGFPVLRKTEKGVRDEKPVPQKSEIEPEVRDEERKPKWTPPRQPGFGNPLMMNELKNKLKKTTKEKEDD</sequence>
<dbReference type="EMBL" id="CM055764">
    <property type="protein sequence ID" value="KAJ7984481.1"/>
    <property type="molecule type" value="Genomic_DNA"/>
</dbReference>
<gene>
    <name evidence="1" type="ORF">DPEC_G00355270</name>
</gene>
<proteinExistence type="predicted"/>
<dbReference type="Proteomes" id="UP001157502">
    <property type="component" value="Chromosome 37"/>
</dbReference>
<protein>
    <submittedName>
        <fullName evidence="1">Uncharacterized protein</fullName>
    </submittedName>
</protein>
<evidence type="ECO:0000313" key="2">
    <source>
        <dbReference type="Proteomes" id="UP001157502"/>
    </source>
</evidence>
<organism evidence="1 2">
    <name type="scientific">Dallia pectoralis</name>
    <name type="common">Alaska blackfish</name>
    <dbReference type="NCBI Taxonomy" id="75939"/>
    <lineage>
        <taxon>Eukaryota</taxon>
        <taxon>Metazoa</taxon>
        <taxon>Chordata</taxon>
        <taxon>Craniata</taxon>
        <taxon>Vertebrata</taxon>
        <taxon>Euteleostomi</taxon>
        <taxon>Actinopterygii</taxon>
        <taxon>Neopterygii</taxon>
        <taxon>Teleostei</taxon>
        <taxon>Protacanthopterygii</taxon>
        <taxon>Esociformes</taxon>
        <taxon>Umbridae</taxon>
        <taxon>Dallia</taxon>
    </lineage>
</organism>